<organism evidence="2 3">
    <name type="scientific">Neodiprion lecontei</name>
    <name type="common">Redheaded pine sawfly</name>
    <dbReference type="NCBI Taxonomy" id="441921"/>
    <lineage>
        <taxon>Eukaryota</taxon>
        <taxon>Metazoa</taxon>
        <taxon>Ecdysozoa</taxon>
        <taxon>Arthropoda</taxon>
        <taxon>Hexapoda</taxon>
        <taxon>Insecta</taxon>
        <taxon>Pterygota</taxon>
        <taxon>Neoptera</taxon>
        <taxon>Endopterygota</taxon>
        <taxon>Hymenoptera</taxon>
        <taxon>Tenthredinoidea</taxon>
        <taxon>Diprionidae</taxon>
        <taxon>Diprioninae</taxon>
        <taxon>Neodiprion</taxon>
    </lineage>
</organism>
<dbReference type="InterPro" id="IPR012337">
    <property type="entry name" value="RNaseH-like_sf"/>
</dbReference>
<reference evidence="3" key="1">
    <citation type="submission" date="2025-08" db="UniProtKB">
        <authorList>
            <consortium name="RefSeq"/>
        </authorList>
    </citation>
    <scope>IDENTIFICATION</scope>
    <source>
        <tissue evidence="3">Thorax and Abdomen</tissue>
    </source>
</reference>
<evidence type="ECO:0000259" key="1">
    <source>
        <dbReference type="Pfam" id="PF14291"/>
    </source>
</evidence>
<feature type="domain" description="DUF4371" evidence="1">
    <location>
        <begin position="21"/>
        <end position="253"/>
    </location>
</feature>
<dbReference type="GeneID" id="124293013"/>
<dbReference type="InterPro" id="IPR025398">
    <property type="entry name" value="DUF4371"/>
</dbReference>
<sequence length="481" mass="55473">MEPYRALSREHIRKLEDETIEEGFNDWKNDVRISEHERSLSHRENTRKLVMRGNMLGKIDSKLHMQYIQECNYWREVLTRVIIAIKFLASRGLAFRGTNEKFGSDSNGNYLGILELMARNDPFLQNHINRFGNPGKGNVSYFSKDICEEFIVMIYDDLLKNLILEVKASKYYAIGVDSTPDISHSNQLTFIIRYVRENGELTERFLQFIPIKGHSATEIERAIMQVLFDKDIDIMDCRGQSYDNASNTSGCYGGVQAKIIERNPSEIYVPCAAHSLNLVGQAAADCSRAEACRALVKSWESLRDALDDIAENASEKPSTKSEAKGLLQQFGLLATAIMVVTWSDILERFEKTNKSLQRVNIDLTTVVQLYDALQAYVIDLRDRFNHYEAKAKELSQCNEYAHENRRRRRRTVKFDEVNDNEAIFDEKQNMRINMFLVILDRLSGELERRSLAYKNVNARFGFLSRLPLLTDAQIITRCEEL</sequence>
<dbReference type="Proteomes" id="UP000829291">
    <property type="component" value="Chromosome 2"/>
</dbReference>
<proteinExistence type="predicted"/>
<dbReference type="PANTHER" id="PTHR45749:SF23">
    <property type="entry name" value="ZINC FINGER MYM-TYPE PROTEIN 1-LIKE"/>
    <property type="match status" value="1"/>
</dbReference>
<gene>
    <name evidence="3" type="primary">LOC124293013</name>
</gene>
<dbReference type="Pfam" id="PF14291">
    <property type="entry name" value="DUF4371"/>
    <property type="match status" value="1"/>
</dbReference>
<dbReference type="PANTHER" id="PTHR45749">
    <property type="match status" value="1"/>
</dbReference>
<accession>A0ABM3FIN2</accession>
<evidence type="ECO:0000313" key="3">
    <source>
        <dbReference type="RefSeq" id="XP_046587865.1"/>
    </source>
</evidence>
<keyword evidence="2" id="KW-1185">Reference proteome</keyword>
<name>A0ABM3FIN2_NEOLC</name>
<dbReference type="RefSeq" id="XP_046587865.1">
    <property type="nucleotide sequence ID" value="XM_046731909.1"/>
</dbReference>
<dbReference type="SUPFAM" id="SSF53098">
    <property type="entry name" value="Ribonuclease H-like"/>
    <property type="match status" value="1"/>
</dbReference>
<protein>
    <submittedName>
        <fullName evidence="3">Zinc finger MYM-type protein 1-like</fullName>
    </submittedName>
</protein>
<evidence type="ECO:0000313" key="2">
    <source>
        <dbReference type="Proteomes" id="UP000829291"/>
    </source>
</evidence>